<dbReference type="EMBL" id="QJJU01000018">
    <property type="protein sequence ID" value="PXX05413.1"/>
    <property type="molecule type" value="Genomic_DNA"/>
</dbReference>
<dbReference type="RefSeq" id="WP_110318521.1">
    <property type="nucleotide sequence ID" value="NZ_QJJU01000018.1"/>
</dbReference>
<evidence type="ECO:0000313" key="2">
    <source>
        <dbReference type="EMBL" id="PXX05413.1"/>
    </source>
</evidence>
<accession>A0A318HEI5</accession>
<sequence length="230" mass="23623">MLRLGLVALGLACLVAGCVRTSDGAPVAADHLGTSVKPSAPSAKIQPTQESDPSAFGVVPTTRAPVPPNTVACSQPIKPGVRMAAQVKDPQAPKITVGVPDGWSMSAGSGDIGGQLAGPDGMTATVTIAETQLDPAAAFKKYADDLMLEAAVSSVSVLPGQLCEFSGQKLMGAWSDTPQNAIEFKDRIAHVWTNSGNDYLVAVHVQAPTDTAGFDDAASVLTEDFEIVLP</sequence>
<name>A0A318HEI5_9MYCO</name>
<proteinExistence type="predicted"/>
<reference evidence="3" key="1">
    <citation type="submission" date="2018-05" db="EMBL/GenBank/DDBJ databases">
        <authorList>
            <person name="Deangelis K."/>
            <person name="Huntemann M."/>
            <person name="Clum A."/>
            <person name="Pillay M."/>
            <person name="Palaniappan K."/>
            <person name="Varghese N."/>
            <person name="Mikhailova N."/>
            <person name="Stamatis D."/>
            <person name="Reddy T."/>
            <person name="Daum C."/>
            <person name="Shapiro N."/>
            <person name="Ivanova N."/>
            <person name="Kyrpides N."/>
            <person name="Woyke T."/>
        </authorList>
    </citation>
    <scope>NUCLEOTIDE SEQUENCE [LARGE SCALE GENOMIC DNA]</scope>
    <source>
        <strain evidence="3">GAS496</strain>
    </source>
</reference>
<reference evidence="2 3" key="2">
    <citation type="submission" date="2018-06" db="EMBL/GenBank/DDBJ databases">
        <title>Sequencing of bacterial isolates from soil warming experiment in Harvard Forest, Massachusetts, USA.</title>
        <authorList>
            <person name="Deangelis K.PhD."/>
        </authorList>
    </citation>
    <scope>NUCLEOTIDE SEQUENCE [LARGE SCALE GENOMIC DNA]</scope>
    <source>
        <strain evidence="2 3">GAS496</strain>
    </source>
</reference>
<dbReference type="OrthoDB" id="4625123at2"/>
<dbReference type="AlphaFoldDB" id="A0A318HEI5"/>
<organism evidence="2 3">
    <name type="scientific">Mycolicibacterium moriokaense</name>
    <dbReference type="NCBI Taxonomy" id="39691"/>
    <lineage>
        <taxon>Bacteria</taxon>
        <taxon>Bacillati</taxon>
        <taxon>Actinomycetota</taxon>
        <taxon>Actinomycetes</taxon>
        <taxon>Mycobacteriales</taxon>
        <taxon>Mycobacteriaceae</taxon>
        <taxon>Mycolicibacterium</taxon>
    </lineage>
</organism>
<keyword evidence="1" id="KW-0732">Signal</keyword>
<dbReference type="Proteomes" id="UP000247781">
    <property type="component" value="Unassembled WGS sequence"/>
</dbReference>
<evidence type="ECO:0000256" key="1">
    <source>
        <dbReference type="SAM" id="SignalP"/>
    </source>
</evidence>
<gene>
    <name evidence="2" type="ORF">C8E89_118117</name>
</gene>
<dbReference type="PROSITE" id="PS51257">
    <property type="entry name" value="PROKAR_LIPOPROTEIN"/>
    <property type="match status" value="1"/>
</dbReference>
<feature type="chain" id="PRO_5038434292" description="Lipoprotein LpqN" evidence="1">
    <location>
        <begin position="22"/>
        <end position="230"/>
    </location>
</feature>
<keyword evidence="3" id="KW-1185">Reference proteome</keyword>
<comment type="caution">
    <text evidence="2">The sequence shown here is derived from an EMBL/GenBank/DDBJ whole genome shotgun (WGS) entry which is preliminary data.</text>
</comment>
<protein>
    <recommendedName>
        <fullName evidence="4">Lipoprotein LpqN</fullName>
    </recommendedName>
</protein>
<feature type="signal peptide" evidence="1">
    <location>
        <begin position="1"/>
        <end position="21"/>
    </location>
</feature>
<evidence type="ECO:0008006" key="4">
    <source>
        <dbReference type="Google" id="ProtNLM"/>
    </source>
</evidence>
<evidence type="ECO:0000313" key="3">
    <source>
        <dbReference type="Proteomes" id="UP000247781"/>
    </source>
</evidence>